<dbReference type="InterPro" id="IPR021908">
    <property type="entry name" value="YfbK_C"/>
</dbReference>
<feature type="non-terminal residue" evidence="3">
    <location>
        <position position="1"/>
    </location>
</feature>
<organism evidence="3 4">
    <name type="scientific">Candidatus Electrothrix marina</name>
    <dbReference type="NCBI Taxonomy" id="1859130"/>
    <lineage>
        <taxon>Bacteria</taxon>
        <taxon>Pseudomonadati</taxon>
        <taxon>Thermodesulfobacteriota</taxon>
        <taxon>Desulfobulbia</taxon>
        <taxon>Desulfobulbales</taxon>
        <taxon>Desulfobulbaceae</taxon>
        <taxon>Candidatus Electrothrix</taxon>
    </lineage>
</organism>
<name>A0A444JDX4_9BACT</name>
<evidence type="ECO:0000313" key="4">
    <source>
        <dbReference type="Proteomes" id="UP000288892"/>
    </source>
</evidence>
<dbReference type="Pfam" id="PF12034">
    <property type="entry name" value="YfbK_C"/>
    <property type="match status" value="1"/>
</dbReference>
<evidence type="ECO:0000256" key="1">
    <source>
        <dbReference type="SAM" id="MobiDB-lite"/>
    </source>
</evidence>
<protein>
    <recommendedName>
        <fullName evidence="2">Uncharacterized protein YfbK C-terminal domain-containing protein</fullName>
    </recommendedName>
</protein>
<dbReference type="Proteomes" id="UP000288892">
    <property type="component" value="Unassembled WGS sequence"/>
</dbReference>
<feature type="domain" description="Uncharacterized protein YfbK C-terminal" evidence="2">
    <location>
        <begin position="1"/>
        <end position="171"/>
    </location>
</feature>
<feature type="compositionally biased region" description="Basic and acidic residues" evidence="1">
    <location>
        <begin position="52"/>
        <end position="68"/>
    </location>
</feature>
<evidence type="ECO:0000259" key="2">
    <source>
        <dbReference type="Pfam" id="PF12034"/>
    </source>
</evidence>
<keyword evidence="4" id="KW-1185">Reference proteome</keyword>
<gene>
    <name evidence="3" type="ORF">VU01_11671</name>
</gene>
<reference evidence="3 4" key="1">
    <citation type="submission" date="2017-01" db="EMBL/GenBank/DDBJ databases">
        <title>The cable genome- insights into the physiology and evolution of filamentous bacteria capable of sulfide oxidation via long distance electron transfer.</title>
        <authorList>
            <person name="Schreiber L."/>
            <person name="Bjerg J.T."/>
            <person name="Boggild A."/>
            <person name="Van De Vossenberg J."/>
            <person name="Meysman F."/>
            <person name="Nielsen L.P."/>
            <person name="Schramm A."/>
            <person name="Kjeldsen K.U."/>
        </authorList>
    </citation>
    <scope>NUCLEOTIDE SEQUENCE [LARGE SCALE GENOMIC DNA]</scope>
    <source>
        <strain evidence="3">A5</strain>
    </source>
</reference>
<evidence type="ECO:0000313" key="3">
    <source>
        <dbReference type="EMBL" id="RWX51286.1"/>
    </source>
</evidence>
<proteinExistence type="predicted"/>
<sequence>RLIGYENRALADEDFNNDKKDAGEIGVGHRVTALYELIPVGTAGQPTVDPLKYQKTEKNDPVSEKSDADTPDSETQYADELMTVKLRYKPLQTSESVLLSTAVKDNELALEGTGNDFRFAASVAGFGMLLSDSDHADGVTWPQILTLAKGAKGTDNEGYRAEFIRLVETAEILAEK</sequence>
<dbReference type="AlphaFoldDB" id="A0A444JDX4"/>
<dbReference type="EMBL" id="MTKS01000167">
    <property type="protein sequence ID" value="RWX51286.1"/>
    <property type="molecule type" value="Genomic_DNA"/>
</dbReference>
<accession>A0A444JDX4</accession>
<comment type="caution">
    <text evidence="3">The sequence shown here is derived from an EMBL/GenBank/DDBJ whole genome shotgun (WGS) entry which is preliminary data.</text>
</comment>
<feature type="region of interest" description="Disordered" evidence="1">
    <location>
        <begin position="46"/>
        <end position="75"/>
    </location>
</feature>